<dbReference type="AlphaFoldDB" id="A0A369JWJ8"/>
<comment type="caution">
    <text evidence="2">The sequence shown here is derived from an EMBL/GenBank/DDBJ whole genome shotgun (WGS) entry which is preliminary data.</text>
</comment>
<accession>A0A369JWJ8</accession>
<keyword evidence="1" id="KW-0732">Signal</keyword>
<dbReference type="InParanoid" id="A0A369JWJ8"/>
<dbReference type="EMBL" id="LUEZ02000040">
    <property type="protein sequence ID" value="RDB25712.1"/>
    <property type="molecule type" value="Genomic_DNA"/>
</dbReference>
<reference evidence="2" key="1">
    <citation type="submission" date="2018-04" db="EMBL/GenBank/DDBJ databases">
        <title>Whole genome sequencing of Hypsizygus marmoreus.</title>
        <authorList>
            <person name="Choi I.-G."/>
            <person name="Min B."/>
            <person name="Kim J.-G."/>
            <person name="Kim S."/>
            <person name="Oh Y.-L."/>
            <person name="Kong W.-S."/>
            <person name="Park H."/>
            <person name="Jeong J."/>
            <person name="Song E.-S."/>
        </authorList>
    </citation>
    <scope>NUCLEOTIDE SEQUENCE [LARGE SCALE GENOMIC DNA]</scope>
    <source>
        <strain evidence="2">51987-8</strain>
    </source>
</reference>
<sequence length="213" mass="22570">MLAILLVPLAVLPFVAQALPASHHGDNLLFRRDSPGDPDLLLSCPGAAGSSKVQRADRCTLINIVNNPDQIIFKNIGNPQLNCAGGTGPTTVTIGGSTSVSSSTTVNAEFGVSFEGISVGGGIATTETTTQETSKSIEYEVPPGRQAVYTAGFTFHSQTGNIQVNYGDRVFDHYIWYTGTTVTQLTPDNNALPRFQVHESKCGTDPNDLNNNS</sequence>
<keyword evidence="3" id="KW-1185">Reference proteome</keyword>
<gene>
    <name evidence="2" type="ORF">Hypma_006376</name>
</gene>
<feature type="signal peptide" evidence="1">
    <location>
        <begin position="1"/>
        <end position="18"/>
    </location>
</feature>
<dbReference type="Proteomes" id="UP000076154">
    <property type="component" value="Unassembled WGS sequence"/>
</dbReference>
<feature type="chain" id="PRO_5016645707" evidence="1">
    <location>
        <begin position="19"/>
        <end position="213"/>
    </location>
</feature>
<evidence type="ECO:0000313" key="2">
    <source>
        <dbReference type="EMBL" id="RDB25712.1"/>
    </source>
</evidence>
<evidence type="ECO:0000256" key="1">
    <source>
        <dbReference type="SAM" id="SignalP"/>
    </source>
</evidence>
<proteinExistence type="predicted"/>
<evidence type="ECO:0000313" key="3">
    <source>
        <dbReference type="Proteomes" id="UP000076154"/>
    </source>
</evidence>
<protein>
    <submittedName>
        <fullName evidence="2">Uncharacterized protein</fullName>
    </submittedName>
</protein>
<dbReference type="OrthoDB" id="2735305at2759"/>
<name>A0A369JWJ8_HYPMA</name>
<organism evidence="2 3">
    <name type="scientific">Hypsizygus marmoreus</name>
    <name type="common">White beech mushroom</name>
    <name type="synonym">Agaricus marmoreus</name>
    <dbReference type="NCBI Taxonomy" id="39966"/>
    <lineage>
        <taxon>Eukaryota</taxon>
        <taxon>Fungi</taxon>
        <taxon>Dikarya</taxon>
        <taxon>Basidiomycota</taxon>
        <taxon>Agaricomycotina</taxon>
        <taxon>Agaricomycetes</taxon>
        <taxon>Agaricomycetidae</taxon>
        <taxon>Agaricales</taxon>
        <taxon>Tricholomatineae</taxon>
        <taxon>Lyophyllaceae</taxon>
        <taxon>Hypsizygus</taxon>
    </lineage>
</organism>